<dbReference type="EMBL" id="HBHP01025286">
    <property type="protein sequence ID" value="CAD9771694.1"/>
    <property type="molecule type" value="Transcribed_RNA"/>
</dbReference>
<dbReference type="InterPro" id="IPR001202">
    <property type="entry name" value="WW_dom"/>
</dbReference>
<reference evidence="4" key="1">
    <citation type="submission" date="2021-01" db="EMBL/GenBank/DDBJ databases">
        <authorList>
            <person name="Corre E."/>
            <person name="Pelletier E."/>
            <person name="Niang G."/>
            <person name="Scheremetjew M."/>
            <person name="Finn R."/>
            <person name="Kale V."/>
            <person name="Holt S."/>
            <person name="Cochrane G."/>
            <person name="Meng A."/>
            <person name="Brown T."/>
            <person name="Cohen L."/>
        </authorList>
    </citation>
    <scope>NUCLEOTIDE SEQUENCE</scope>
    <source>
        <strain evidence="4">CCMP622</strain>
    </source>
</reference>
<gene>
    <name evidence="4" type="ORF">LSP00402_LOCUS15684</name>
</gene>
<proteinExistence type="predicted"/>
<feature type="compositionally biased region" description="Basic and acidic residues" evidence="2">
    <location>
        <begin position="131"/>
        <end position="144"/>
    </location>
</feature>
<feature type="region of interest" description="Disordered" evidence="2">
    <location>
        <begin position="126"/>
        <end position="156"/>
    </location>
</feature>
<dbReference type="Gene3D" id="2.20.70.10">
    <property type="match status" value="1"/>
</dbReference>
<feature type="region of interest" description="Disordered" evidence="2">
    <location>
        <begin position="71"/>
        <end position="95"/>
    </location>
</feature>
<organism evidence="4">
    <name type="scientific">Lotharella oceanica</name>
    <dbReference type="NCBI Taxonomy" id="641309"/>
    <lineage>
        <taxon>Eukaryota</taxon>
        <taxon>Sar</taxon>
        <taxon>Rhizaria</taxon>
        <taxon>Cercozoa</taxon>
        <taxon>Chlorarachniophyceae</taxon>
        <taxon>Lotharella</taxon>
    </lineage>
</organism>
<keyword evidence="1" id="KW-0175">Coiled coil</keyword>
<feature type="region of interest" description="Disordered" evidence="2">
    <location>
        <begin position="1"/>
        <end position="41"/>
    </location>
</feature>
<evidence type="ECO:0000256" key="1">
    <source>
        <dbReference type="SAM" id="Coils"/>
    </source>
</evidence>
<dbReference type="CDD" id="cd00201">
    <property type="entry name" value="WW"/>
    <property type="match status" value="1"/>
</dbReference>
<accession>A0A7S2TW85</accession>
<feature type="domain" description="WW" evidence="3">
    <location>
        <begin position="87"/>
        <end position="120"/>
    </location>
</feature>
<feature type="coiled-coil region" evidence="1">
    <location>
        <begin position="161"/>
        <end position="240"/>
    </location>
</feature>
<evidence type="ECO:0000259" key="3">
    <source>
        <dbReference type="PROSITE" id="PS50020"/>
    </source>
</evidence>
<name>A0A7S2TW85_9EUKA</name>
<protein>
    <recommendedName>
        <fullName evidence="3">WW domain-containing protein</fullName>
    </recommendedName>
</protein>
<sequence length="304" mass="34920">MKKQQKKDDDDKDGDSDAKGAEEEDGKDGEERRARGQVLHLTGQGITHKGIAKGWKFTEYKADPIQRVDEPRPGVKVFQPRKFDDEAPLPPGWTKQTLRNGKVGYYNLETRQFSPFPPEITDEEWAALADKPLEERAPREKRGEDTDESQTKNENVSWEALEQAKERSRQMRKQAVEDRRAADAELEKMRKLMNQYVEHAAELQETRANLTATMERLNTETALQRVLRELNLDSEQAKRRAYHRLLNDPAITEISKIPAEFLQYLGQYGADARKVQGQGNQRFGLNDGSLPMKIIDDEDELRAD</sequence>
<evidence type="ECO:0000313" key="4">
    <source>
        <dbReference type="EMBL" id="CAD9771694.1"/>
    </source>
</evidence>
<dbReference type="PROSITE" id="PS50020">
    <property type="entry name" value="WW_DOMAIN_2"/>
    <property type="match status" value="1"/>
</dbReference>
<evidence type="ECO:0000256" key="2">
    <source>
        <dbReference type="SAM" id="MobiDB-lite"/>
    </source>
</evidence>
<dbReference type="AlphaFoldDB" id="A0A7S2TW85"/>